<gene>
    <name evidence="2" type="ORF">SAMN05661096_00974</name>
</gene>
<organism evidence="2 3">
    <name type="scientific">Marivirga sericea</name>
    <dbReference type="NCBI Taxonomy" id="1028"/>
    <lineage>
        <taxon>Bacteria</taxon>
        <taxon>Pseudomonadati</taxon>
        <taxon>Bacteroidota</taxon>
        <taxon>Cytophagia</taxon>
        <taxon>Cytophagales</taxon>
        <taxon>Marivirgaceae</taxon>
        <taxon>Marivirga</taxon>
    </lineage>
</organism>
<keyword evidence="1" id="KW-0472">Membrane</keyword>
<accession>A0A1X7IRA4</accession>
<keyword evidence="1" id="KW-0812">Transmembrane</keyword>
<reference evidence="3" key="1">
    <citation type="submission" date="2017-04" db="EMBL/GenBank/DDBJ databases">
        <authorList>
            <person name="Varghese N."/>
            <person name="Submissions S."/>
        </authorList>
    </citation>
    <scope>NUCLEOTIDE SEQUENCE [LARGE SCALE GENOMIC DNA]</scope>
    <source>
        <strain evidence="3">DSM 4125</strain>
    </source>
</reference>
<evidence type="ECO:0000313" key="3">
    <source>
        <dbReference type="Proteomes" id="UP000193804"/>
    </source>
</evidence>
<feature type="transmembrane region" description="Helical" evidence="1">
    <location>
        <begin position="7"/>
        <end position="25"/>
    </location>
</feature>
<proteinExistence type="predicted"/>
<keyword evidence="3" id="KW-1185">Reference proteome</keyword>
<name>A0A1X7IRA4_9BACT</name>
<protein>
    <recommendedName>
        <fullName evidence="4">DUF748 domain-containing protein</fullName>
    </recommendedName>
</protein>
<dbReference type="RefSeq" id="WP_085515924.1">
    <property type="nucleotide sequence ID" value="NZ_FXAW01000001.1"/>
</dbReference>
<keyword evidence="1" id="KW-1133">Transmembrane helix</keyword>
<sequence>MNRKQKKLYRSIGFAILILFLGFIVNDQLRKLGNRISGEYLQELISTESKGLYQLNFDDIDLNILRQSLNLKNISLSATPANREDSINAKNLYEARVGEVNISLESVLRIYTQKELVVDGIEVIDPLLFMTKINPEKKPLKFGRETGELYDVISEYLDLLQINYLKVRSGTVEHSPSNFRLKAIDFSVENFQVSQERNRKKIFYSEAINLGVNQQSILLPDSIHELSFEGFELSTKDSILNFNNFKINPRKDIDPGVVFQQEKQNVYDIDIPTLELKGINYLKAYEDNFLVVKEVNIPKPQIKIQSVLKSKKQNTEQAENSIGASLLALFDLIEVDKLKIKEGGLNLTLKGDNQQRFLSDNISIDLFNIQLDSTQRDIQNIIHYFEHATVEINDYDYLLPDNLHNIKFKKLNFNTIDSTLLVQNLEIKPSRSLEDSTMTQFNLSLPVMRIDGIAHRDIYDNERVNLKSLALRNSVITITPPYLKNSENQKAMITPERLSDILVKYLSEVKLKKFSVLNTDLNVGNTLKGKSLNIESHLLKLDSGLHSWHMIADSTLINGQELVFKMNSGDFSVSSFQSQNNLHSLDLTDVNFTYKEQRDRLTVEYLNVKGVQLDSILNRKKINIDSLTLFKPKLNLSYKEFSQPSKEKREWTFSEKPINILLKEGDLSYQIDEFRNLSIADFDVELNYDNQVKFFQVTANKLSLTDDKLKHQIRLARLSLPKNQSNLSLKDLHINPYHQNDSFSISIKVPEISFTNFNQNELLQNQRFEADSMLTRITQLNYRGSNNLKKYFKSSNEKNNKLNLAIKNSKINLLGSSILLIDNSKEVSQLLTSDAQLTVRNLTFPKNENSNFGFADDFTIKNKTMAFYSPSKDTISLKNLTLNSFRKTGEIEEFLFTGAKNNTSLAFGDIKLMNLNFDDYINRQRINVHEISSAKTSINLQINGENSSISRGIPMPFKSIKIQQLHSENINIELYHQEKKRSYFIRKADLSVNRLALDSILNPKKIHHQLNSVVFTGKNYRENFGKNYTVTAEDYTFRYPEAAFSANAIKLRSQYDRFEYSKHINYQNDWFKLDVSTLKAKNLNIDSLLNSQKFILNKLEVQDGDFTVFRDLNVPHNDNRIVPMPQKLLSELEFAFQVDTVFVNSDIHIHIIPKETSGIGTMTLNIDEGHIFNLRTHHFKNENPLVLQAKGQLNEKADFSTKVEFPIPSEKSEFRFMGTVGALDLRALNEMLIPLGAIEIRSGANEEVNINFQGNEDYAEGLMEFRYNNLKINLLDRETYQSKGFGNNLKTIFANSFVVSSKNPRWFSLQEGNIFFERIKSRSIFNLWAKALLSGAVSSIGINKSKEEAKAYYKENKEEVMENEN</sequence>
<dbReference type="STRING" id="1028.SAMN05661096_00974"/>
<evidence type="ECO:0008006" key="4">
    <source>
        <dbReference type="Google" id="ProtNLM"/>
    </source>
</evidence>
<evidence type="ECO:0000256" key="1">
    <source>
        <dbReference type="SAM" id="Phobius"/>
    </source>
</evidence>
<evidence type="ECO:0000313" key="2">
    <source>
        <dbReference type="EMBL" id="SMG17587.1"/>
    </source>
</evidence>
<dbReference type="OrthoDB" id="610933at2"/>
<dbReference type="EMBL" id="FXAW01000001">
    <property type="protein sequence ID" value="SMG17587.1"/>
    <property type="molecule type" value="Genomic_DNA"/>
</dbReference>
<dbReference type="Proteomes" id="UP000193804">
    <property type="component" value="Unassembled WGS sequence"/>
</dbReference>